<feature type="transmembrane region" description="Helical" evidence="6">
    <location>
        <begin position="675"/>
        <end position="699"/>
    </location>
</feature>
<dbReference type="OrthoDB" id="5933722at2"/>
<sequence>MIKNYFKIAYRNLVRNKVYSFINIVGLATGMAVAIMIGLWMQDELTYNQFHKNHQKIAQVYQSQTFNGVIGTGSAIPRPLEMTLRNEFADNFKHIIMSSWNYRGILTKGDTKLVKNGNFMQDGAADMLSLEILNGQAHGVQDPNSILLNASTAKALFGKENPVGQVVKLNNLYNMKVTGVYADVPSNSSFGTLDFLAPWSHLTTNTEWIKNSVDSWGNNSFQLFVQLSENATMGGVTAKIKDIKKRIKDTAPYKPELFLHPMDDWYLQSRFENGVSIGGRIQYVWLFGTIGGFVLLLACINFMNLSTARSEKRAREVGIRKSVGSQKRQLIFQFLSESFLVVSLAFVLALAMVLVFLSPFNTLSDKSIEFPWTSLWFWVSILAFVFVTALLSGSYPALYLSSFQPVKVLKGTFKAGRFAALPRKVLVVMQFTVSVALIIGTILVFRQIQYSKNRPVGYDRNGLVQIPLTEHDFEGKYDLMRSEFIKSGSVIEMSSSSSPTTDVYSNRSGFIWEGKPEGFQEDLAYTAVSVDFVKSLGLKIIAGRDFSREFATDSNAVILNKTAVKYMGLTNPVGTIIKDDDEEDPNPPMTVIGVIDDMIMQSPYEPVKQSMYVFDKFNNASYYNLRLNPAQNSSESMKVVEDVYKKHFPDLPFQFQFVDQEYAAKFAAEERIGKLAGVFTGLAVLISCLGLFGLASFMAEQRTKEVGVRKVLGASVMSLWGLLSKDFVQLVLISLLLAVPVSWYGMHQWLQKYTYHIEVSWWVFVVAGAGAIAITLLTVSFQAIKAALMNPVESLRSE</sequence>
<dbReference type="Pfam" id="PF02687">
    <property type="entry name" value="FtsX"/>
    <property type="match status" value="2"/>
</dbReference>
<feature type="transmembrane region" description="Helical" evidence="6">
    <location>
        <begin position="330"/>
        <end position="355"/>
    </location>
</feature>
<dbReference type="InterPro" id="IPR025857">
    <property type="entry name" value="MacB_PCD"/>
</dbReference>
<feature type="transmembrane region" description="Helical" evidence="6">
    <location>
        <begin position="283"/>
        <end position="305"/>
    </location>
</feature>
<feature type="transmembrane region" description="Helical" evidence="6">
    <location>
        <begin position="759"/>
        <end position="779"/>
    </location>
</feature>
<keyword evidence="5 6" id="KW-0472">Membrane</keyword>
<keyword evidence="2" id="KW-1003">Cell membrane</keyword>
<accession>A0A4R4KDC8</accession>
<evidence type="ECO:0000256" key="6">
    <source>
        <dbReference type="SAM" id="Phobius"/>
    </source>
</evidence>
<evidence type="ECO:0000313" key="9">
    <source>
        <dbReference type="EMBL" id="TDB65914.1"/>
    </source>
</evidence>
<keyword evidence="10" id="KW-1185">Reference proteome</keyword>
<dbReference type="InterPro" id="IPR003838">
    <property type="entry name" value="ABC3_permease_C"/>
</dbReference>
<evidence type="ECO:0000259" key="8">
    <source>
        <dbReference type="Pfam" id="PF12704"/>
    </source>
</evidence>
<dbReference type="GO" id="GO:0005886">
    <property type="term" value="C:plasma membrane"/>
    <property type="evidence" value="ECO:0007669"/>
    <property type="project" value="UniProtKB-SubCell"/>
</dbReference>
<dbReference type="PANTHER" id="PTHR30572:SF18">
    <property type="entry name" value="ABC-TYPE MACROLIDE FAMILY EXPORT SYSTEM PERMEASE COMPONENT 2"/>
    <property type="match status" value="1"/>
</dbReference>
<dbReference type="Proteomes" id="UP000295706">
    <property type="component" value="Unassembled WGS sequence"/>
</dbReference>
<proteinExistence type="predicted"/>
<feature type="transmembrane region" description="Helical" evidence="6">
    <location>
        <begin position="711"/>
        <end position="739"/>
    </location>
</feature>
<gene>
    <name evidence="9" type="ORF">EZE20_09100</name>
</gene>
<evidence type="ECO:0000313" key="10">
    <source>
        <dbReference type="Proteomes" id="UP000295706"/>
    </source>
</evidence>
<evidence type="ECO:0000256" key="2">
    <source>
        <dbReference type="ARBA" id="ARBA00022475"/>
    </source>
</evidence>
<dbReference type="RefSeq" id="WP_132116759.1">
    <property type="nucleotide sequence ID" value="NZ_SMJU01000005.1"/>
</dbReference>
<feature type="transmembrane region" description="Helical" evidence="6">
    <location>
        <begin position="425"/>
        <end position="445"/>
    </location>
</feature>
<evidence type="ECO:0000259" key="7">
    <source>
        <dbReference type="Pfam" id="PF02687"/>
    </source>
</evidence>
<protein>
    <submittedName>
        <fullName evidence="9">ABC transporter permease</fullName>
    </submittedName>
</protein>
<feature type="domain" description="MacB-like periplasmic core" evidence="8">
    <location>
        <begin position="20"/>
        <end position="242"/>
    </location>
</feature>
<feature type="domain" description="ABC3 transporter permease C-terminal" evidence="7">
    <location>
        <begin position="678"/>
        <end position="791"/>
    </location>
</feature>
<reference evidence="9 10" key="1">
    <citation type="submission" date="2019-02" db="EMBL/GenBank/DDBJ databases">
        <title>Arundinibacter roseus gen. nov., sp. nov., a new member of the family Cytophagaceae.</title>
        <authorList>
            <person name="Szuroczki S."/>
            <person name="Khayer B."/>
            <person name="Sproer C."/>
            <person name="Toumi M."/>
            <person name="Szabo A."/>
            <person name="Felfoldi T."/>
            <person name="Schumann P."/>
            <person name="Toth E."/>
        </authorList>
    </citation>
    <scope>NUCLEOTIDE SEQUENCE [LARGE SCALE GENOMIC DNA]</scope>
    <source>
        <strain evidence="9 10">DMA-k-7a</strain>
    </source>
</reference>
<evidence type="ECO:0000256" key="3">
    <source>
        <dbReference type="ARBA" id="ARBA00022692"/>
    </source>
</evidence>
<dbReference type="AlphaFoldDB" id="A0A4R4KDC8"/>
<organism evidence="9 10">
    <name type="scientific">Arundinibacter roseus</name>
    <dbReference type="NCBI Taxonomy" id="2070510"/>
    <lineage>
        <taxon>Bacteria</taxon>
        <taxon>Pseudomonadati</taxon>
        <taxon>Bacteroidota</taxon>
        <taxon>Cytophagia</taxon>
        <taxon>Cytophagales</taxon>
        <taxon>Spirosomataceae</taxon>
        <taxon>Arundinibacter</taxon>
    </lineage>
</organism>
<feature type="transmembrane region" description="Helical" evidence="6">
    <location>
        <begin position="21"/>
        <end position="41"/>
    </location>
</feature>
<dbReference type="PANTHER" id="PTHR30572">
    <property type="entry name" value="MEMBRANE COMPONENT OF TRANSPORTER-RELATED"/>
    <property type="match status" value="1"/>
</dbReference>
<dbReference type="Pfam" id="PF12704">
    <property type="entry name" value="MacB_PCD"/>
    <property type="match status" value="1"/>
</dbReference>
<evidence type="ECO:0000256" key="5">
    <source>
        <dbReference type="ARBA" id="ARBA00023136"/>
    </source>
</evidence>
<evidence type="ECO:0000256" key="4">
    <source>
        <dbReference type="ARBA" id="ARBA00022989"/>
    </source>
</evidence>
<keyword evidence="3 6" id="KW-0812">Transmembrane</keyword>
<dbReference type="InterPro" id="IPR050250">
    <property type="entry name" value="Macrolide_Exporter_MacB"/>
</dbReference>
<feature type="transmembrane region" description="Helical" evidence="6">
    <location>
        <begin position="375"/>
        <end position="400"/>
    </location>
</feature>
<comment type="subcellular location">
    <subcellularLocation>
        <location evidence="1">Cell membrane</location>
        <topology evidence="1">Multi-pass membrane protein</topology>
    </subcellularLocation>
</comment>
<evidence type="ECO:0000256" key="1">
    <source>
        <dbReference type="ARBA" id="ARBA00004651"/>
    </source>
</evidence>
<dbReference type="EMBL" id="SMJU01000005">
    <property type="protein sequence ID" value="TDB65914.1"/>
    <property type="molecule type" value="Genomic_DNA"/>
</dbReference>
<feature type="domain" description="ABC3 transporter permease C-terminal" evidence="7">
    <location>
        <begin position="290"/>
        <end position="405"/>
    </location>
</feature>
<keyword evidence="4 6" id="KW-1133">Transmembrane helix</keyword>
<dbReference type="GO" id="GO:0022857">
    <property type="term" value="F:transmembrane transporter activity"/>
    <property type="evidence" value="ECO:0007669"/>
    <property type="project" value="TreeGrafter"/>
</dbReference>
<name>A0A4R4KDC8_9BACT</name>
<comment type="caution">
    <text evidence="9">The sequence shown here is derived from an EMBL/GenBank/DDBJ whole genome shotgun (WGS) entry which is preliminary data.</text>
</comment>